<dbReference type="InterPro" id="IPR017438">
    <property type="entry name" value="ATP-NAD_kinase_N"/>
</dbReference>
<feature type="compositionally biased region" description="Low complexity" evidence="1">
    <location>
        <begin position="1"/>
        <end position="47"/>
    </location>
</feature>
<evidence type="ECO:0000313" key="4">
    <source>
        <dbReference type="Proteomes" id="UP001642482"/>
    </source>
</evidence>
<dbReference type="PANTHER" id="PTHR12358">
    <property type="entry name" value="SPHINGOSINE KINASE"/>
    <property type="match status" value="1"/>
</dbReference>
<dbReference type="EC" id="2.7.1.91" evidence="3"/>
<name>A0ABP0CCZ7_9PEZI</name>
<protein>
    <submittedName>
        <fullName evidence="3">Sphinganine kinase lcb4</fullName>
        <ecNumber evidence="3">2.7.1.91</ecNumber>
    </submittedName>
</protein>
<keyword evidence="3" id="KW-0808">Transferase</keyword>
<accession>A0ABP0CCZ7</accession>
<dbReference type="InterPro" id="IPR001206">
    <property type="entry name" value="Diacylglycerol_kinase_cat_dom"/>
</dbReference>
<dbReference type="EMBL" id="CAWUHD010000088">
    <property type="protein sequence ID" value="CAK7229793.1"/>
    <property type="molecule type" value="Genomic_DNA"/>
</dbReference>
<gene>
    <name evidence="3" type="primary">LCB4</name>
    <name evidence="3" type="ORF">SEUCBS140593_007366</name>
</gene>
<dbReference type="InterPro" id="IPR016064">
    <property type="entry name" value="NAD/diacylglycerol_kinase_sf"/>
</dbReference>
<evidence type="ECO:0000256" key="1">
    <source>
        <dbReference type="SAM" id="MobiDB-lite"/>
    </source>
</evidence>
<organism evidence="3 4">
    <name type="scientific">Sporothrix eucalyptigena</name>
    <dbReference type="NCBI Taxonomy" id="1812306"/>
    <lineage>
        <taxon>Eukaryota</taxon>
        <taxon>Fungi</taxon>
        <taxon>Dikarya</taxon>
        <taxon>Ascomycota</taxon>
        <taxon>Pezizomycotina</taxon>
        <taxon>Sordariomycetes</taxon>
        <taxon>Sordariomycetidae</taxon>
        <taxon>Ophiostomatales</taxon>
        <taxon>Ophiostomataceae</taxon>
        <taxon>Sporothrix</taxon>
    </lineage>
</organism>
<dbReference type="Gene3D" id="2.60.200.40">
    <property type="match status" value="1"/>
</dbReference>
<dbReference type="InterPro" id="IPR055916">
    <property type="entry name" value="DUF7493"/>
</dbReference>
<dbReference type="GO" id="GO:0008481">
    <property type="term" value="F:sphingosine kinase activity"/>
    <property type="evidence" value="ECO:0007669"/>
    <property type="project" value="UniProtKB-EC"/>
</dbReference>
<dbReference type="Pfam" id="PF24321">
    <property type="entry name" value="DUF7493"/>
    <property type="match status" value="1"/>
</dbReference>
<feature type="compositionally biased region" description="Low complexity" evidence="1">
    <location>
        <begin position="429"/>
        <end position="463"/>
    </location>
</feature>
<reference evidence="3 4" key="1">
    <citation type="submission" date="2024-01" db="EMBL/GenBank/DDBJ databases">
        <authorList>
            <person name="Allen C."/>
            <person name="Tagirdzhanova G."/>
        </authorList>
    </citation>
    <scope>NUCLEOTIDE SEQUENCE [LARGE SCALE GENOMIC DNA]</scope>
</reference>
<dbReference type="SMART" id="SM00046">
    <property type="entry name" value="DAGKc"/>
    <property type="match status" value="1"/>
</dbReference>
<dbReference type="SUPFAM" id="SSF111331">
    <property type="entry name" value="NAD kinase/diacylglycerol kinase-like"/>
    <property type="match status" value="1"/>
</dbReference>
<feature type="region of interest" description="Disordered" evidence="1">
    <location>
        <begin position="429"/>
        <end position="470"/>
    </location>
</feature>
<dbReference type="Gene3D" id="3.40.50.10330">
    <property type="entry name" value="Probable inorganic polyphosphate/atp-NAD kinase, domain 1"/>
    <property type="match status" value="1"/>
</dbReference>
<dbReference type="PROSITE" id="PS50146">
    <property type="entry name" value="DAGK"/>
    <property type="match status" value="1"/>
</dbReference>
<evidence type="ECO:0000259" key="2">
    <source>
        <dbReference type="PROSITE" id="PS50146"/>
    </source>
</evidence>
<keyword evidence="4" id="KW-1185">Reference proteome</keyword>
<sequence length="619" mass="66062">MASSAATATEASAASSAAANGTANGASNGVSNGTNGTNGTANGSNSAEANPFSDPATIPPAPPIPATPSPPPTARTAKRQSHVVSFDKTLENIIKLETHDLDIQDTELVVVDKEKRKKNRHTCVGSSAAYRLSIPLYNILWAAVSDDNRHLVIDYAETASKTRIRPAKFSVALEPSGPDRPTPADVAAWAELLRNRAYGDVPQRRRAYVLVNPHAGPGGAMKKWEHEARPLMDAAHMALDVVTTTYSGQAVELCTALNIDNYDMVVACSGDGLPHECFNGLGKRPDARRALERVAVAHIPCGSGNAMACNLYGSHHVSVAALAIVKGVVAPLDLASITYGETRLLSFLSQAVGVMAEVDLATENLRWMGSARFTWGFIERLLARRVYPCDLAVKVEIEHKDAVKAHYSRHQGSKPKTTFATAAAGRIQQTKASQASSSSATDVDVGEGSSAGGAASTSDGDLSLPPLQFGTINDPLPDDWEAIPEDKMGNFYCGNMAYMAPDASFFSAALMNDGLMDLITIDGDISPAKSLGMLLTVEDNRLFDHPLVRYRKISGFRLTPKNQKDGYISIDGERIPFSPFQAEVHKGLGRVIAKRAIAGYEAPGPINWDKVSNVERIMA</sequence>
<dbReference type="PANTHER" id="PTHR12358:SF31">
    <property type="entry name" value="ACYLGLYCEROL KINASE, MITOCHONDRIAL"/>
    <property type="match status" value="1"/>
</dbReference>
<feature type="compositionally biased region" description="Pro residues" evidence="1">
    <location>
        <begin position="57"/>
        <end position="73"/>
    </location>
</feature>
<keyword evidence="3" id="KW-0418">Kinase</keyword>
<dbReference type="Pfam" id="PF00781">
    <property type="entry name" value="DAGK_cat"/>
    <property type="match status" value="1"/>
</dbReference>
<dbReference type="Proteomes" id="UP001642482">
    <property type="component" value="Unassembled WGS sequence"/>
</dbReference>
<comment type="caution">
    <text evidence="3">The sequence shown here is derived from an EMBL/GenBank/DDBJ whole genome shotgun (WGS) entry which is preliminary data.</text>
</comment>
<feature type="domain" description="DAGKc" evidence="2">
    <location>
        <begin position="202"/>
        <end position="340"/>
    </location>
</feature>
<proteinExistence type="predicted"/>
<dbReference type="InterPro" id="IPR050187">
    <property type="entry name" value="Lipid_Phosphate_FormReg"/>
</dbReference>
<feature type="region of interest" description="Disordered" evidence="1">
    <location>
        <begin position="1"/>
        <end position="82"/>
    </location>
</feature>
<evidence type="ECO:0000313" key="3">
    <source>
        <dbReference type="EMBL" id="CAK7229793.1"/>
    </source>
</evidence>